<dbReference type="InterPro" id="IPR051353">
    <property type="entry name" value="Tobamovirus_resist_UPF0261"/>
</dbReference>
<comment type="caution">
    <text evidence="3">The sequence shown here is derived from an EMBL/GenBank/DDBJ whole genome shotgun (WGS) entry which is preliminary data.</text>
</comment>
<dbReference type="EMBL" id="JACCJB010000022">
    <property type="protein sequence ID" value="KAF6218278.1"/>
    <property type="molecule type" value="Genomic_DNA"/>
</dbReference>
<dbReference type="Pfam" id="PF06792">
    <property type="entry name" value="UPF0261"/>
    <property type="match status" value="1"/>
</dbReference>
<dbReference type="InterPro" id="IPR044122">
    <property type="entry name" value="UPF0261_N"/>
</dbReference>
<evidence type="ECO:0000259" key="1">
    <source>
        <dbReference type="Pfam" id="PF06792"/>
    </source>
</evidence>
<dbReference type="Gene3D" id="3.40.50.12030">
    <property type="entry name" value="Uncharacterised protein family UPF0261, NC domain"/>
    <property type="match status" value="1"/>
</dbReference>
<dbReference type="CDD" id="cd15488">
    <property type="entry name" value="Tm-1-like"/>
    <property type="match status" value="1"/>
</dbReference>
<dbReference type="InterPro" id="IPR056778">
    <property type="entry name" value="UPF0261_C"/>
</dbReference>
<gene>
    <name evidence="3" type="ORF">HO133_005624</name>
</gene>
<dbReference type="NCBIfam" id="NF002674">
    <property type="entry name" value="PRK02399.1-2"/>
    <property type="match status" value="1"/>
</dbReference>
<name>A0A8H6C7C0_9LECA</name>
<reference evidence="3 4" key="1">
    <citation type="journal article" date="2020" name="Genomics">
        <title>Complete, high-quality genomes from long-read metagenomic sequencing of two wolf lichen thalli reveals enigmatic genome architecture.</title>
        <authorList>
            <person name="McKenzie S.K."/>
            <person name="Walston R.F."/>
            <person name="Allen J.L."/>
        </authorList>
    </citation>
    <scope>NUCLEOTIDE SEQUENCE [LARGE SCALE GENOMIC DNA]</scope>
    <source>
        <strain evidence="3">WasteWater1</strain>
    </source>
</reference>
<dbReference type="GeneID" id="59334029"/>
<feature type="domain" description="UPF0261" evidence="2">
    <location>
        <begin position="199"/>
        <end position="418"/>
    </location>
</feature>
<accession>A0A8H6C7C0</accession>
<evidence type="ECO:0000313" key="3">
    <source>
        <dbReference type="EMBL" id="KAF6218278.1"/>
    </source>
</evidence>
<dbReference type="Proteomes" id="UP000593566">
    <property type="component" value="Unassembled WGS sequence"/>
</dbReference>
<dbReference type="PIRSF" id="PIRSF033271">
    <property type="entry name" value="UCP033271"/>
    <property type="match status" value="1"/>
</dbReference>
<dbReference type="Pfam" id="PF23189">
    <property type="entry name" value="UPF0261_C"/>
    <property type="match status" value="1"/>
</dbReference>
<dbReference type="PANTHER" id="PTHR31862:SF1">
    <property type="entry name" value="UPF0261 DOMAIN PROTEIN (AFU_ORTHOLOGUE AFUA_1G10120)"/>
    <property type="match status" value="1"/>
</dbReference>
<dbReference type="AlphaFoldDB" id="A0A8H6C7C0"/>
<dbReference type="RefSeq" id="XP_037147713.1">
    <property type="nucleotide sequence ID" value="XM_037296532.1"/>
</dbReference>
<feature type="domain" description="UPF0261" evidence="1">
    <location>
        <begin position="9"/>
        <end position="181"/>
    </location>
</feature>
<dbReference type="InterPro" id="IPR008322">
    <property type="entry name" value="UPF0261"/>
</dbReference>
<keyword evidence="4" id="KW-1185">Reference proteome</keyword>
<sequence>MAGTSSKPFVLLLGTCDTKLSELLYVRSHMLQHGVGVKLMDVGRNPVLHQDIDYTHAQVLSHLSVQRDTDSIERGQVIKTMTSAASSLVTELHSRKMIAAAICIGGSGGTSLGASVMRFALPIGFPKLIVSTVASGNVSNFVGETDITMMYSVVDVAGQNSILNPILENAAGMIAGAAKAFHDRSEKEKNDKVADEKRKKSVAITMFGVTTPAVEAARAQLESNGYEVFVFHATGVGGRAMEKLISQHRIDGVLDLTTSELADELVGGIMKGGPDRLTAAARAGIPQVVSLGGLDIVNFGPRASVPAQFKARLLYEHNPDTTLVRTSVDECRTLGKQIAEKLRTHVEKPDMARVFTPLGGISMLSTKGGPYYDKVADKALFDAVIQGLAGSGIAVVEDRRAFNDDGFSTDMAKVLTQFIEQGL</sequence>
<evidence type="ECO:0000259" key="2">
    <source>
        <dbReference type="Pfam" id="PF23189"/>
    </source>
</evidence>
<proteinExistence type="predicted"/>
<organism evidence="3 4">
    <name type="scientific">Letharia lupina</name>
    <dbReference type="NCBI Taxonomy" id="560253"/>
    <lineage>
        <taxon>Eukaryota</taxon>
        <taxon>Fungi</taxon>
        <taxon>Dikarya</taxon>
        <taxon>Ascomycota</taxon>
        <taxon>Pezizomycotina</taxon>
        <taxon>Lecanoromycetes</taxon>
        <taxon>OSLEUM clade</taxon>
        <taxon>Lecanoromycetidae</taxon>
        <taxon>Lecanorales</taxon>
        <taxon>Lecanorineae</taxon>
        <taxon>Parmeliaceae</taxon>
        <taxon>Letharia</taxon>
    </lineage>
</organism>
<dbReference type="PANTHER" id="PTHR31862">
    <property type="entry name" value="UPF0261 DOMAIN PROTEIN (AFU_ORTHOLOGUE AFUA_1G10120)"/>
    <property type="match status" value="1"/>
</dbReference>
<evidence type="ECO:0000313" key="4">
    <source>
        <dbReference type="Proteomes" id="UP000593566"/>
    </source>
</evidence>
<protein>
    <submittedName>
        <fullName evidence="3">Uncharacterized protein</fullName>
    </submittedName>
</protein>
<dbReference type="Gene3D" id="3.40.50.12020">
    <property type="entry name" value="Uncharacterised protein family UPF0261, NN domain"/>
    <property type="match status" value="1"/>
</dbReference>